<feature type="transmembrane region" description="Helical" evidence="1">
    <location>
        <begin position="92"/>
        <end position="111"/>
    </location>
</feature>
<gene>
    <name evidence="2" type="ORF">IAA16_06485</name>
</gene>
<accession>A0A9E2L3X1</accession>
<reference evidence="2" key="1">
    <citation type="journal article" date="2021" name="PeerJ">
        <title>Extensive microbial diversity within the chicken gut microbiome revealed by metagenomics and culture.</title>
        <authorList>
            <person name="Gilroy R."/>
            <person name="Ravi A."/>
            <person name="Getino M."/>
            <person name="Pursley I."/>
            <person name="Horton D.L."/>
            <person name="Alikhan N.F."/>
            <person name="Baker D."/>
            <person name="Gharbi K."/>
            <person name="Hall N."/>
            <person name="Watson M."/>
            <person name="Adriaenssens E.M."/>
            <person name="Foster-Nyarko E."/>
            <person name="Jarju S."/>
            <person name="Secka A."/>
            <person name="Antonio M."/>
            <person name="Oren A."/>
            <person name="Chaudhuri R.R."/>
            <person name="La Ragione R."/>
            <person name="Hildebrand F."/>
            <person name="Pallen M.J."/>
        </authorList>
    </citation>
    <scope>NUCLEOTIDE SEQUENCE</scope>
    <source>
        <strain evidence="2">Gambia15-2214</strain>
    </source>
</reference>
<feature type="transmembrane region" description="Helical" evidence="1">
    <location>
        <begin position="223"/>
        <end position="241"/>
    </location>
</feature>
<proteinExistence type="predicted"/>
<organism evidence="2 3">
    <name type="scientific">Candidatus Treponema excrementipullorum</name>
    <dbReference type="NCBI Taxonomy" id="2838768"/>
    <lineage>
        <taxon>Bacteria</taxon>
        <taxon>Pseudomonadati</taxon>
        <taxon>Spirochaetota</taxon>
        <taxon>Spirochaetia</taxon>
        <taxon>Spirochaetales</taxon>
        <taxon>Treponemataceae</taxon>
        <taxon>Treponema</taxon>
    </lineage>
</organism>
<name>A0A9E2L3X1_9SPIR</name>
<dbReference type="EMBL" id="JAHLFV010000156">
    <property type="protein sequence ID" value="MBU3850196.1"/>
    <property type="molecule type" value="Genomic_DNA"/>
</dbReference>
<comment type="caution">
    <text evidence="2">The sequence shown here is derived from an EMBL/GenBank/DDBJ whole genome shotgun (WGS) entry which is preliminary data.</text>
</comment>
<feature type="transmembrane region" description="Helical" evidence="1">
    <location>
        <begin position="123"/>
        <end position="148"/>
    </location>
</feature>
<evidence type="ECO:0000313" key="3">
    <source>
        <dbReference type="Proteomes" id="UP000823914"/>
    </source>
</evidence>
<dbReference type="AlphaFoldDB" id="A0A9E2L3X1"/>
<evidence type="ECO:0000256" key="1">
    <source>
        <dbReference type="SAM" id="Phobius"/>
    </source>
</evidence>
<feature type="transmembrane region" description="Helical" evidence="1">
    <location>
        <begin position="55"/>
        <end position="80"/>
    </location>
</feature>
<dbReference type="Proteomes" id="UP000823914">
    <property type="component" value="Unassembled WGS sequence"/>
</dbReference>
<sequence length="275" mass="30970">MTLVFRNKLLLVLLSILILFLLVTGIYFVYAIATKGLFIPTEVRRLIDLPNILFFRYNFFAAIGSSFILFLYSMVTMYICYRNFEKTQAAEIIYFVGFCIGCALEGFRIWLPVLNVWSNFSTVFLFFGKSIFFGRFIAILNLSTMAILSKDQNGQQFYDSSLVIIIAAAALLANTIPIDTVLIPSNCSVSFGFEKSYIVLSIVCILASFVTVFIHAQNIGSREYSKSAIGFLVLAIGYIILTQTDSVVAFLLGTVALITGTVKFLWNLHKFHTWK</sequence>
<reference evidence="2" key="2">
    <citation type="submission" date="2021-04" db="EMBL/GenBank/DDBJ databases">
        <authorList>
            <person name="Gilroy R."/>
        </authorList>
    </citation>
    <scope>NUCLEOTIDE SEQUENCE</scope>
    <source>
        <strain evidence="2">Gambia15-2214</strain>
    </source>
</reference>
<keyword evidence="1" id="KW-0472">Membrane</keyword>
<keyword evidence="1" id="KW-0812">Transmembrane</keyword>
<protein>
    <submittedName>
        <fullName evidence="2">Uncharacterized protein</fullName>
    </submittedName>
</protein>
<feature type="transmembrane region" description="Helical" evidence="1">
    <location>
        <begin position="197"/>
        <end position="216"/>
    </location>
</feature>
<evidence type="ECO:0000313" key="2">
    <source>
        <dbReference type="EMBL" id="MBU3850196.1"/>
    </source>
</evidence>
<feature type="transmembrane region" description="Helical" evidence="1">
    <location>
        <begin position="247"/>
        <end position="266"/>
    </location>
</feature>
<feature type="transmembrane region" description="Helical" evidence="1">
    <location>
        <begin position="160"/>
        <end position="177"/>
    </location>
</feature>
<keyword evidence="1" id="KW-1133">Transmembrane helix</keyword>